<name>A0A1Y2C0H6_9FUNG</name>
<feature type="transmembrane region" description="Helical" evidence="1">
    <location>
        <begin position="50"/>
        <end position="72"/>
    </location>
</feature>
<evidence type="ECO:0000313" key="2">
    <source>
        <dbReference type="EMBL" id="ORY40476.1"/>
    </source>
</evidence>
<organism evidence="2 3">
    <name type="scientific">Rhizoclosmatium globosum</name>
    <dbReference type="NCBI Taxonomy" id="329046"/>
    <lineage>
        <taxon>Eukaryota</taxon>
        <taxon>Fungi</taxon>
        <taxon>Fungi incertae sedis</taxon>
        <taxon>Chytridiomycota</taxon>
        <taxon>Chytridiomycota incertae sedis</taxon>
        <taxon>Chytridiomycetes</taxon>
        <taxon>Chytridiales</taxon>
        <taxon>Chytriomycetaceae</taxon>
        <taxon>Rhizoclosmatium</taxon>
    </lineage>
</organism>
<evidence type="ECO:0000256" key="1">
    <source>
        <dbReference type="SAM" id="Phobius"/>
    </source>
</evidence>
<keyword evidence="1" id="KW-0812">Transmembrane</keyword>
<proteinExistence type="predicted"/>
<reference evidence="2 3" key="1">
    <citation type="submission" date="2016-07" db="EMBL/GenBank/DDBJ databases">
        <title>Pervasive Adenine N6-methylation of Active Genes in Fungi.</title>
        <authorList>
            <consortium name="DOE Joint Genome Institute"/>
            <person name="Mondo S.J."/>
            <person name="Dannebaum R.O."/>
            <person name="Kuo R.C."/>
            <person name="Labutti K."/>
            <person name="Haridas S."/>
            <person name="Kuo A."/>
            <person name="Salamov A."/>
            <person name="Ahrendt S.R."/>
            <person name="Lipzen A."/>
            <person name="Sullivan W."/>
            <person name="Andreopoulos W.B."/>
            <person name="Clum A."/>
            <person name="Lindquist E."/>
            <person name="Daum C."/>
            <person name="Ramamoorthy G.K."/>
            <person name="Gryganskyi A."/>
            <person name="Culley D."/>
            <person name="Magnuson J.K."/>
            <person name="James T.Y."/>
            <person name="O'Malley M.A."/>
            <person name="Stajich J.E."/>
            <person name="Spatafora J.W."/>
            <person name="Visel A."/>
            <person name="Grigoriev I.V."/>
        </authorList>
    </citation>
    <scope>NUCLEOTIDE SEQUENCE [LARGE SCALE GENOMIC DNA]</scope>
    <source>
        <strain evidence="2 3">JEL800</strain>
    </source>
</reference>
<sequence>MQDKAPIEWQDRAWRILQNKGQNEIDVWSAAGATAGFTLFGLTTGKKGGFLVRSLGGVGLGSVIGIASLFAYKKADEFGYVDELKKQWKQAQQ</sequence>
<keyword evidence="3" id="KW-1185">Reference proteome</keyword>
<keyword evidence="1" id="KW-0472">Membrane</keyword>
<protein>
    <submittedName>
        <fullName evidence="2">Uncharacterized protein</fullName>
    </submittedName>
</protein>
<comment type="caution">
    <text evidence="2">The sequence shown here is derived from an EMBL/GenBank/DDBJ whole genome shotgun (WGS) entry which is preliminary data.</text>
</comment>
<dbReference type="EMBL" id="MCGO01000035">
    <property type="protein sequence ID" value="ORY40476.1"/>
    <property type="molecule type" value="Genomic_DNA"/>
</dbReference>
<dbReference type="AlphaFoldDB" id="A0A1Y2C0H6"/>
<evidence type="ECO:0000313" key="3">
    <source>
        <dbReference type="Proteomes" id="UP000193642"/>
    </source>
</evidence>
<keyword evidence="1" id="KW-1133">Transmembrane helix</keyword>
<accession>A0A1Y2C0H6</accession>
<gene>
    <name evidence="2" type="ORF">BCR33DRAFT_719454</name>
</gene>
<dbReference type="Proteomes" id="UP000193642">
    <property type="component" value="Unassembled WGS sequence"/>
</dbReference>